<gene>
    <name evidence="1" type="ORF">SAMN05443574_101326</name>
</gene>
<evidence type="ECO:0000313" key="2">
    <source>
        <dbReference type="Proteomes" id="UP000182573"/>
    </source>
</evidence>
<dbReference type="Proteomes" id="UP000182573">
    <property type="component" value="Unassembled WGS sequence"/>
</dbReference>
<dbReference type="AlphaFoldDB" id="A0A1H2QPQ6"/>
<accession>A0A1H2QPQ6</accession>
<reference evidence="1 2" key="1">
    <citation type="submission" date="2016-10" db="EMBL/GenBank/DDBJ databases">
        <authorList>
            <person name="de Groot N.N."/>
        </authorList>
    </citation>
    <scope>NUCLEOTIDE SEQUENCE [LARGE SCALE GENOMIC DNA]</scope>
    <source>
        <strain evidence="1 2">DSM 3756</strain>
    </source>
</reference>
<organism evidence="1 2">
    <name type="scientific">Haloarcula vallismortis</name>
    <name type="common">Halobacterium vallismortis</name>
    <dbReference type="NCBI Taxonomy" id="28442"/>
    <lineage>
        <taxon>Archaea</taxon>
        <taxon>Methanobacteriati</taxon>
        <taxon>Methanobacteriota</taxon>
        <taxon>Stenosarchaea group</taxon>
        <taxon>Halobacteria</taxon>
        <taxon>Halobacteriales</taxon>
        <taxon>Haloarculaceae</taxon>
        <taxon>Haloarcula</taxon>
    </lineage>
</organism>
<evidence type="ECO:0000313" key="1">
    <source>
        <dbReference type="EMBL" id="SDW09132.1"/>
    </source>
</evidence>
<sequence>MPNSDTTSIYEWLCCPDCDSREIIRGPRNEHGSVKIECEECGTAGWLGL</sequence>
<protein>
    <submittedName>
        <fullName evidence="1">Uncharacterized protein</fullName>
    </submittedName>
</protein>
<proteinExistence type="predicted"/>
<name>A0A1H2QPQ6_HALVA</name>
<dbReference type="EMBL" id="FNOF01000001">
    <property type="protein sequence ID" value="SDW09132.1"/>
    <property type="molecule type" value="Genomic_DNA"/>
</dbReference>